<dbReference type="CDD" id="cd05233">
    <property type="entry name" value="SDR_c"/>
    <property type="match status" value="1"/>
</dbReference>
<dbReference type="PANTHER" id="PTHR42879">
    <property type="entry name" value="3-OXOACYL-(ACYL-CARRIER-PROTEIN) REDUCTASE"/>
    <property type="match status" value="1"/>
</dbReference>
<dbReference type="InterPro" id="IPR036291">
    <property type="entry name" value="NAD(P)-bd_dom_sf"/>
</dbReference>
<dbReference type="Proteomes" id="UP000054877">
    <property type="component" value="Unassembled WGS sequence"/>
</dbReference>
<dbReference type="SUPFAM" id="SSF51735">
    <property type="entry name" value="NAD(P)-binding Rossmann-fold domains"/>
    <property type="match status" value="1"/>
</dbReference>
<dbReference type="EMBL" id="LNYX01000013">
    <property type="protein sequence ID" value="KTD64285.1"/>
    <property type="molecule type" value="Genomic_DNA"/>
</dbReference>
<dbReference type="Gene3D" id="3.40.50.720">
    <property type="entry name" value="NAD(P)-binding Rossmann-like Domain"/>
    <property type="match status" value="1"/>
</dbReference>
<dbReference type="InterPro" id="IPR002347">
    <property type="entry name" value="SDR_fam"/>
</dbReference>
<dbReference type="FunFam" id="3.40.50.720:FF:000084">
    <property type="entry name" value="Short-chain dehydrogenase reductase"/>
    <property type="match status" value="1"/>
</dbReference>
<evidence type="ECO:0000313" key="3">
    <source>
        <dbReference type="Proteomes" id="UP000054877"/>
    </source>
</evidence>
<dbReference type="STRING" id="452.Lspi_1092"/>
<evidence type="ECO:0000313" key="2">
    <source>
        <dbReference type="EMBL" id="KTD64285.1"/>
    </source>
</evidence>
<dbReference type="PATRIC" id="fig|452.5.peg.1203"/>
<evidence type="ECO:0000256" key="1">
    <source>
        <dbReference type="ARBA" id="ARBA00006484"/>
    </source>
</evidence>
<dbReference type="RefSeq" id="WP_058483033.1">
    <property type="nucleotide sequence ID" value="NZ_CAAAII010000005.1"/>
</dbReference>
<comment type="caution">
    <text evidence="2">The sequence shown here is derived from an EMBL/GenBank/DDBJ whole genome shotgun (WGS) entry which is preliminary data.</text>
</comment>
<dbReference type="Pfam" id="PF00106">
    <property type="entry name" value="adh_short"/>
    <property type="match status" value="1"/>
</dbReference>
<dbReference type="PRINTS" id="PR00081">
    <property type="entry name" value="GDHRDH"/>
</dbReference>
<dbReference type="AlphaFoldDB" id="A0A0W0Z5A6"/>
<accession>A0A0W0Z5A6</accession>
<organism evidence="2 3">
    <name type="scientific">Legionella spiritensis</name>
    <dbReference type="NCBI Taxonomy" id="452"/>
    <lineage>
        <taxon>Bacteria</taxon>
        <taxon>Pseudomonadati</taxon>
        <taxon>Pseudomonadota</taxon>
        <taxon>Gammaproteobacteria</taxon>
        <taxon>Legionellales</taxon>
        <taxon>Legionellaceae</taxon>
        <taxon>Legionella</taxon>
    </lineage>
</organism>
<dbReference type="OrthoDB" id="9793325at2"/>
<proteinExistence type="inferred from homology"/>
<comment type="similarity">
    <text evidence="1">Belongs to the short-chain dehydrogenases/reductases (SDR) family.</text>
</comment>
<protein>
    <submittedName>
        <fullName evidence="2">Short-chain dehydrogenase/reductase</fullName>
    </submittedName>
</protein>
<reference evidence="2 3" key="1">
    <citation type="submission" date="2015-11" db="EMBL/GenBank/DDBJ databases">
        <title>Genomic analysis of 38 Legionella species identifies large and diverse effector repertoires.</title>
        <authorList>
            <person name="Burstein D."/>
            <person name="Amaro F."/>
            <person name="Zusman T."/>
            <person name="Lifshitz Z."/>
            <person name="Cohen O."/>
            <person name="Gilbert J.A."/>
            <person name="Pupko T."/>
            <person name="Shuman H.A."/>
            <person name="Segal G."/>
        </authorList>
    </citation>
    <scope>NUCLEOTIDE SEQUENCE [LARGE SCALE GENOMIC DNA]</scope>
    <source>
        <strain evidence="2 3">Mt.St.Helens-9</strain>
    </source>
</reference>
<sequence>MDLKLTGKKALVTGSTKGIGLAIAQRLDKEGAHVIINGRSQESIDKALSQLSDKAIGIVEDISTAPGAASFIQKISQSSHSKPEIVINNLGIYEPQSFLDITDQQWQHFFEINVMSGVRMSRAFLPEMIQNNWGRIIFISSESAFNIPEEMIHYGMTKLAQIGIARGLAETVKGTGITVNSVLPGPTLSEGVQDFIDDLAKDDKSPKAVEDEFFQKVRPTSLLQRFIEPHEIANIVAYIASPLSSATTGASIRADGGTYKSI</sequence>
<keyword evidence="3" id="KW-1185">Reference proteome</keyword>
<name>A0A0W0Z5A6_LEGSP</name>
<gene>
    <name evidence="2" type="ORF">Lspi_1092</name>
</gene>
<dbReference type="PANTHER" id="PTHR42879:SF6">
    <property type="entry name" value="NADPH-DEPENDENT REDUCTASE BACG"/>
    <property type="match status" value="1"/>
</dbReference>
<dbReference type="InterPro" id="IPR050259">
    <property type="entry name" value="SDR"/>
</dbReference>